<proteinExistence type="predicted"/>
<comment type="caution">
    <text evidence="2">The sequence shown here is derived from an EMBL/GenBank/DDBJ whole genome shotgun (WGS) entry which is preliminary data.</text>
</comment>
<feature type="compositionally biased region" description="Pro residues" evidence="1">
    <location>
        <begin position="59"/>
        <end position="75"/>
    </location>
</feature>
<feature type="compositionally biased region" description="Low complexity" evidence="1">
    <location>
        <begin position="48"/>
        <end position="58"/>
    </location>
</feature>
<reference evidence="2 3" key="1">
    <citation type="submission" date="2021-01" db="EMBL/GenBank/DDBJ databases">
        <title>Whole genome shotgun sequence of Microbispora siamensis NBRC 104113.</title>
        <authorList>
            <person name="Komaki H."/>
            <person name="Tamura T."/>
        </authorList>
    </citation>
    <scope>NUCLEOTIDE SEQUENCE [LARGE SCALE GENOMIC DNA]</scope>
    <source>
        <strain evidence="2 3">NBRC 104113</strain>
    </source>
</reference>
<dbReference type="EMBL" id="BOOF01000029">
    <property type="protein sequence ID" value="GIH63976.1"/>
    <property type="molecule type" value="Genomic_DNA"/>
</dbReference>
<evidence type="ECO:0000313" key="3">
    <source>
        <dbReference type="Proteomes" id="UP000660454"/>
    </source>
</evidence>
<gene>
    <name evidence="2" type="ORF">Msi02_47930</name>
</gene>
<name>A0ABQ4GRB7_9ACTN</name>
<evidence type="ECO:0000313" key="2">
    <source>
        <dbReference type="EMBL" id="GIH63976.1"/>
    </source>
</evidence>
<feature type="region of interest" description="Disordered" evidence="1">
    <location>
        <begin position="34"/>
        <end position="86"/>
    </location>
</feature>
<keyword evidence="3" id="KW-1185">Reference proteome</keyword>
<dbReference type="Proteomes" id="UP000660454">
    <property type="component" value="Unassembled WGS sequence"/>
</dbReference>
<dbReference type="RefSeq" id="WP_204050319.1">
    <property type="nucleotide sequence ID" value="NZ_BOOF01000029.1"/>
</dbReference>
<protein>
    <submittedName>
        <fullName evidence="2">Uncharacterized protein</fullName>
    </submittedName>
</protein>
<organism evidence="2 3">
    <name type="scientific">Microbispora siamensis</name>
    <dbReference type="NCBI Taxonomy" id="564413"/>
    <lineage>
        <taxon>Bacteria</taxon>
        <taxon>Bacillati</taxon>
        <taxon>Actinomycetota</taxon>
        <taxon>Actinomycetes</taxon>
        <taxon>Streptosporangiales</taxon>
        <taxon>Streptosporangiaceae</taxon>
        <taxon>Microbispora</taxon>
    </lineage>
</organism>
<evidence type="ECO:0000256" key="1">
    <source>
        <dbReference type="SAM" id="MobiDB-lite"/>
    </source>
</evidence>
<feature type="region of interest" description="Disordered" evidence="1">
    <location>
        <begin position="103"/>
        <end position="122"/>
    </location>
</feature>
<accession>A0ABQ4GRB7</accession>
<sequence length="122" mass="12667">MINGDAVSATTYARYERTARIGEAVQGLADYLADDEEDDTHAARRRPMASPRPTLGTVPPAPGPRPPVADVPPPGQAYSTGSTLRGLSPAGIFRHAALSPQQFPAANGQAAPSLPPAARAWA</sequence>